<dbReference type="PANTHER" id="PTHR43708:SF5">
    <property type="entry name" value="CONSERVED EXPRESSED OXIDOREDUCTASE (EUROFUNG)-RELATED"/>
    <property type="match status" value="1"/>
</dbReference>
<keyword evidence="2" id="KW-0560">Oxidoreductase</keyword>
<dbReference type="PANTHER" id="PTHR43708">
    <property type="entry name" value="CONSERVED EXPRESSED OXIDOREDUCTASE (EUROFUNG)"/>
    <property type="match status" value="1"/>
</dbReference>
<evidence type="ECO:0000313" key="6">
    <source>
        <dbReference type="Proteomes" id="UP000222310"/>
    </source>
</evidence>
<accession>A0A9Q5Z4K8</accession>
<protein>
    <submittedName>
        <fullName evidence="5">Oxidoreductase</fullName>
    </submittedName>
</protein>
<evidence type="ECO:0000256" key="2">
    <source>
        <dbReference type="ARBA" id="ARBA00023002"/>
    </source>
</evidence>
<evidence type="ECO:0000259" key="3">
    <source>
        <dbReference type="Pfam" id="PF01408"/>
    </source>
</evidence>
<dbReference type="InterPro" id="IPR000683">
    <property type="entry name" value="Gfo/Idh/MocA-like_OxRdtase_N"/>
</dbReference>
<dbReference type="Gene3D" id="3.40.50.720">
    <property type="entry name" value="NAD(P)-binding Rossmann-like Domain"/>
    <property type="match status" value="1"/>
</dbReference>
<organism evidence="5 6">
    <name type="scientific">Nostoc linckia z8</name>
    <dbReference type="NCBI Taxonomy" id="1628746"/>
    <lineage>
        <taxon>Bacteria</taxon>
        <taxon>Bacillati</taxon>
        <taxon>Cyanobacteriota</taxon>
        <taxon>Cyanophyceae</taxon>
        <taxon>Nostocales</taxon>
        <taxon>Nostocaceae</taxon>
        <taxon>Nostoc</taxon>
    </lineage>
</organism>
<evidence type="ECO:0000313" key="5">
    <source>
        <dbReference type="EMBL" id="PHJ92923.1"/>
    </source>
</evidence>
<evidence type="ECO:0000259" key="4">
    <source>
        <dbReference type="Pfam" id="PF02894"/>
    </source>
</evidence>
<evidence type="ECO:0000256" key="1">
    <source>
        <dbReference type="ARBA" id="ARBA00010928"/>
    </source>
</evidence>
<dbReference type="InterPro" id="IPR051317">
    <property type="entry name" value="Gfo/Idh/MocA_oxidoreduct"/>
</dbReference>
<comment type="similarity">
    <text evidence="1">Belongs to the Gfo/Idh/MocA family.</text>
</comment>
<name>A0A9Q5Z4K8_NOSLI</name>
<dbReference type="EMBL" id="LAHD01000207">
    <property type="protein sequence ID" value="PHJ92923.1"/>
    <property type="molecule type" value="Genomic_DNA"/>
</dbReference>
<dbReference type="Pfam" id="PF02894">
    <property type="entry name" value="GFO_IDH_MocA_C"/>
    <property type="match status" value="1"/>
</dbReference>
<dbReference type="Proteomes" id="UP000222310">
    <property type="component" value="Unassembled WGS sequence"/>
</dbReference>
<reference evidence="5 6" key="1">
    <citation type="submission" date="2015-02" db="EMBL/GenBank/DDBJ databases">
        <title>Nostoc linckia genome annotation.</title>
        <authorList>
            <person name="Zhou Z."/>
        </authorList>
    </citation>
    <scope>NUCLEOTIDE SEQUENCE [LARGE SCALE GENOMIC DNA]</scope>
    <source>
        <strain evidence="6">z8</strain>
    </source>
</reference>
<dbReference type="InterPro" id="IPR004104">
    <property type="entry name" value="Gfo/Idh/MocA-like_OxRdtase_C"/>
</dbReference>
<sequence length="352" mass="40006">MEIIKTALCSYGLSGKVFHAPFINLHPGFELIGSWERSKKLIQEDYPDVKSYSSLEALLTDEQVDLVVVNTPTYTHYEYTKQALLAGKHVVVEKAFTTTVAEAKELKELAQQKQKKLSVYQNRRWDSDFKTVKKIIHSDLLGDIIEAEFKFARYKPTLSPKQHVELPGPGAGIIKDLGPHLIDQALHLFGMPDAVFADMRITRTASQIDDYFELILYYKKLRVKLKASFLVREPIPSYIIHGTKGSFLKSRADAQEDNLRAGMKPNTEDWYTEPESEYGLLHTEKDAKVIREKIKSSQGSYLGYYDAMYQSIVHHQPIPVTAEDGINVMQIIEAAINSSNQQKVITVCTRIH</sequence>
<dbReference type="Gene3D" id="3.30.360.10">
    <property type="entry name" value="Dihydrodipicolinate Reductase, domain 2"/>
    <property type="match status" value="1"/>
</dbReference>
<dbReference type="RefSeq" id="WP_099072615.1">
    <property type="nucleotide sequence ID" value="NZ_LAHD01000207.1"/>
</dbReference>
<dbReference type="InterPro" id="IPR036291">
    <property type="entry name" value="NAD(P)-bd_dom_sf"/>
</dbReference>
<dbReference type="Pfam" id="PF01408">
    <property type="entry name" value="GFO_IDH_MocA"/>
    <property type="match status" value="1"/>
</dbReference>
<comment type="caution">
    <text evidence="5">The sequence shown here is derived from an EMBL/GenBank/DDBJ whole genome shotgun (WGS) entry which is preliminary data.</text>
</comment>
<dbReference type="AlphaFoldDB" id="A0A9Q5Z4K8"/>
<feature type="domain" description="Gfo/Idh/MocA-like oxidoreductase N-terminal" evidence="3">
    <location>
        <begin position="5"/>
        <end position="120"/>
    </location>
</feature>
<feature type="domain" description="Gfo/Idh/MocA-like oxidoreductase C-terminal" evidence="4">
    <location>
        <begin position="133"/>
        <end position="346"/>
    </location>
</feature>
<dbReference type="GO" id="GO:0016491">
    <property type="term" value="F:oxidoreductase activity"/>
    <property type="evidence" value="ECO:0007669"/>
    <property type="project" value="UniProtKB-KW"/>
</dbReference>
<gene>
    <name evidence="5" type="ORF">VF08_36245</name>
</gene>
<dbReference type="GeneID" id="57098222"/>
<dbReference type="SUPFAM" id="SSF51735">
    <property type="entry name" value="NAD(P)-binding Rossmann-fold domains"/>
    <property type="match status" value="1"/>
</dbReference>
<proteinExistence type="inferred from homology"/>
<dbReference type="GO" id="GO:0000166">
    <property type="term" value="F:nucleotide binding"/>
    <property type="evidence" value="ECO:0007669"/>
    <property type="project" value="InterPro"/>
</dbReference>